<accession>A0AAU9NK03</accession>
<dbReference type="InterPro" id="IPR017930">
    <property type="entry name" value="Myb_dom"/>
</dbReference>
<keyword evidence="2" id="KW-0805">Transcription regulation</keyword>
<evidence type="ECO:0000259" key="6">
    <source>
        <dbReference type="PROSITE" id="PS50090"/>
    </source>
</evidence>
<keyword evidence="10" id="KW-1185">Reference proteome</keyword>
<dbReference type="SUPFAM" id="SSF46689">
    <property type="entry name" value="Homeodomain-like"/>
    <property type="match status" value="2"/>
</dbReference>
<dbReference type="InterPro" id="IPR009057">
    <property type="entry name" value="Homeodomain-like_sf"/>
</dbReference>
<evidence type="ECO:0000313" key="9">
    <source>
        <dbReference type="EMBL" id="CAH1438177.1"/>
    </source>
</evidence>
<name>A0AAU9NK03_9ASTR</name>
<dbReference type="Gene3D" id="1.10.10.60">
    <property type="entry name" value="Homeodomain-like"/>
    <property type="match status" value="2"/>
</dbReference>
<feature type="domain" description="Myb-like" evidence="6">
    <location>
        <begin position="107"/>
        <end position="159"/>
    </location>
</feature>
<dbReference type="InterPro" id="IPR006447">
    <property type="entry name" value="Myb_dom_plants"/>
</dbReference>
<evidence type="ECO:0000256" key="3">
    <source>
        <dbReference type="ARBA" id="ARBA00023125"/>
    </source>
</evidence>
<evidence type="ECO:0000256" key="2">
    <source>
        <dbReference type="ARBA" id="ARBA00023015"/>
    </source>
</evidence>
<dbReference type="CDD" id="cd00167">
    <property type="entry name" value="SANT"/>
    <property type="match status" value="2"/>
</dbReference>
<evidence type="ECO:0000256" key="5">
    <source>
        <dbReference type="ARBA" id="ARBA00023242"/>
    </source>
</evidence>
<feature type="domain" description="HTH myb-type" evidence="8">
    <location>
        <begin position="14"/>
        <end position="71"/>
    </location>
</feature>
<dbReference type="AlphaFoldDB" id="A0AAU9NK03"/>
<dbReference type="FunFam" id="1.10.10.60:FF:000009">
    <property type="entry name" value="transcription factor MYB1R1"/>
    <property type="match status" value="1"/>
</dbReference>
<feature type="domain" description="Myb-like" evidence="6">
    <location>
        <begin position="13"/>
        <end position="67"/>
    </location>
</feature>
<proteinExistence type="predicted"/>
<evidence type="ECO:0000256" key="1">
    <source>
        <dbReference type="ARBA" id="ARBA00004123"/>
    </source>
</evidence>
<organism evidence="9 10">
    <name type="scientific">Lactuca virosa</name>
    <dbReference type="NCBI Taxonomy" id="75947"/>
    <lineage>
        <taxon>Eukaryota</taxon>
        <taxon>Viridiplantae</taxon>
        <taxon>Streptophyta</taxon>
        <taxon>Embryophyta</taxon>
        <taxon>Tracheophyta</taxon>
        <taxon>Spermatophyta</taxon>
        <taxon>Magnoliopsida</taxon>
        <taxon>eudicotyledons</taxon>
        <taxon>Gunneridae</taxon>
        <taxon>Pentapetalae</taxon>
        <taxon>asterids</taxon>
        <taxon>campanulids</taxon>
        <taxon>Asterales</taxon>
        <taxon>Asteraceae</taxon>
        <taxon>Cichorioideae</taxon>
        <taxon>Cichorieae</taxon>
        <taxon>Lactucinae</taxon>
        <taxon>Lactuca</taxon>
    </lineage>
</organism>
<dbReference type="PROSITE" id="PS51294">
    <property type="entry name" value="HTH_MYB"/>
    <property type="match status" value="2"/>
</dbReference>
<keyword evidence="3" id="KW-0238">DNA-binding</keyword>
<dbReference type="SMART" id="SM00717">
    <property type="entry name" value="SANT"/>
    <property type="match status" value="2"/>
</dbReference>
<evidence type="ECO:0000259" key="8">
    <source>
        <dbReference type="PROSITE" id="PS51294"/>
    </source>
</evidence>
<dbReference type="EMBL" id="CAKMRJ010004445">
    <property type="protein sequence ID" value="CAH1438177.1"/>
    <property type="molecule type" value="Genomic_DNA"/>
</dbReference>
<dbReference type="InterPro" id="IPR056682">
    <property type="entry name" value="DUF7780"/>
</dbReference>
<dbReference type="Pfam" id="PF00249">
    <property type="entry name" value="Myb_DNA-binding"/>
    <property type="match status" value="2"/>
</dbReference>
<comment type="caution">
    <text evidence="9">The sequence shown here is derived from an EMBL/GenBank/DDBJ whole genome shotgun (WGS) entry which is preliminary data.</text>
</comment>
<evidence type="ECO:0000313" key="10">
    <source>
        <dbReference type="Proteomes" id="UP001157418"/>
    </source>
</evidence>
<comment type="subcellular location">
    <subcellularLocation>
        <location evidence="1">Nucleus</location>
    </subcellularLocation>
</comment>
<feature type="domain" description="SANT" evidence="7">
    <location>
        <begin position="110"/>
        <end position="163"/>
    </location>
</feature>
<dbReference type="InterPro" id="IPR017884">
    <property type="entry name" value="SANT_dom"/>
</dbReference>
<dbReference type="PANTHER" id="PTHR44042:SF69">
    <property type="entry name" value="TRANSCRIPTION FACTOR MYB-RELATED FAMILY"/>
    <property type="match status" value="1"/>
</dbReference>
<dbReference type="Proteomes" id="UP001157418">
    <property type="component" value="Unassembled WGS sequence"/>
</dbReference>
<evidence type="ECO:0000259" key="7">
    <source>
        <dbReference type="PROSITE" id="PS51293"/>
    </source>
</evidence>
<dbReference type="GO" id="GO:0048262">
    <property type="term" value="P:determination of dorsal/ventral asymmetry"/>
    <property type="evidence" value="ECO:0007669"/>
    <property type="project" value="UniProtKB-ARBA"/>
</dbReference>
<dbReference type="GO" id="GO:0003677">
    <property type="term" value="F:DNA binding"/>
    <property type="evidence" value="ECO:0007669"/>
    <property type="project" value="UniProtKB-KW"/>
</dbReference>
<dbReference type="NCBIfam" id="TIGR01557">
    <property type="entry name" value="myb_SHAQKYF"/>
    <property type="match status" value="1"/>
</dbReference>
<dbReference type="PROSITE" id="PS50090">
    <property type="entry name" value="MYB_LIKE"/>
    <property type="match status" value="2"/>
</dbReference>
<dbReference type="PROSITE" id="PS51293">
    <property type="entry name" value="SANT"/>
    <property type="match status" value="1"/>
</dbReference>
<dbReference type="GO" id="GO:0009908">
    <property type="term" value="P:flower development"/>
    <property type="evidence" value="ECO:0007669"/>
    <property type="project" value="UniProtKB-ARBA"/>
</dbReference>
<gene>
    <name evidence="9" type="ORF">LVIROSA_LOCUS24448</name>
</gene>
<dbReference type="Pfam" id="PF25002">
    <property type="entry name" value="DUF7780"/>
    <property type="match status" value="1"/>
</dbReference>
<evidence type="ECO:0000256" key="4">
    <source>
        <dbReference type="ARBA" id="ARBA00023163"/>
    </source>
</evidence>
<dbReference type="FunFam" id="1.10.10.60:FF:000154">
    <property type="entry name" value="Transcription factor SRM1"/>
    <property type="match status" value="1"/>
</dbReference>
<dbReference type="PANTHER" id="PTHR44042">
    <property type="entry name" value="DUPLICATED HOMEODOMAIN-LIKE SUPERFAMILY PROTEIN-RELATED"/>
    <property type="match status" value="1"/>
</dbReference>
<dbReference type="GO" id="GO:0005634">
    <property type="term" value="C:nucleus"/>
    <property type="evidence" value="ECO:0007669"/>
    <property type="project" value="UniProtKB-SubCell"/>
</dbReference>
<dbReference type="InterPro" id="IPR001005">
    <property type="entry name" value="SANT/Myb"/>
</dbReference>
<protein>
    <submittedName>
        <fullName evidence="9">Uncharacterized protein</fullName>
    </submittedName>
</protein>
<feature type="domain" description="HTH myb-type" evidence="8">
    <location>
        <begin position="107"/>
        <end position="163"/>
    </location>
</feature>
<sequence length="293" mass="33440">MENESNSGKYHVCESLARSTWTRNEDKLFETALVDVPENIEGRWQKIADAVPGKTEEEVRVRYDELLHDLHEIESGRVELPRYADDYEVIKESFVSSDSENRSRKIDQRKKGTSWTEEEHRNFLKGLTRYGKGDWRSISRNCVVTRTPTQVASHAQKYFLRQSNSLTKERKRASIHDITTPDTTTMVVQPLQQQPANIYSGAPPQMGHHSGWNSSVLHGLGTLYTRGTMGMNELVICHVSDSTTKKELKLFLRSFHRSGLASKSDLLFVFNSISTIDSFNDLIREMGVKLSTS</sequence>
<keyword evidence="4" id="KW-0804">Transcription</keyword>
<reference evidence="9 10" key="1">
    <citation type="submission" date="2022-01" db="EMBL/GenBank/DDBJ databases">
        <authorList>
            <person name="Xiong W."/>
            <person name="Schranz E."/>
        </authorList>
    </citation>
    <scope>NUCLEOTIDE SEQUENCE [LARGE SCALE GENOMIC DNA]</scope>
</reference>
<keyword evidence="5" id="KW-0539">Nucleus</keyword>